<dbReference type="EMBL" id="OE851548">
    <property type="protein sequence ID" value="CAD7615393.1"/>
    <property type="molecule type" value="Genomic_DNA"/>
</dbReference>
<name>A0A7R9K9E5_TIMGE</name>
<proteinExistence type="predicted"/>
<protein>
    <submittedName>
        <fullName evidence="1">Uncharacterized protein</fullName>
    </submittedName>
</protein>
<accession>A0A7R9K9E5</accession>
<evidence type="ECO:0000313" key="1">
    <source>
        <dbReference type="EMBL" id="CAD7615393.1"/>
    </source>
</evidence>
<organism evidence="1">
    <name type="scientific">Timema genevievae</name>
    <name type="common">Walking stick</name>
    <dbReference type="NCBI Taxonomy" id="629358"/>
    <lineage>
        <taxon>Eukaryota</taxon>
        <taxon>Metazoa</taxon>
        <taxon>Ecdysozoa</taxon>
        <taxon>Arthropoda</taxon>
        <taxon>Hexapoda</taxon>
        <taxon>Insecta</taxon>
        <taxon>Pterygota</taxon>
        <taxon>Neoptera</taxon>
        <taxon>Polyneoptera</taxon>
        <taxon>Phasmatodea</taxon>
        <taxon>Timematodea</taxon>
        <taxon>Timematoidea</taxon>
        <taxon>Timematidae</taxon>
        <taxon>Timema</taxon>
    </lineage>
</organism>
<gene>
    <name evidence="1" type="ORF">TGEB3V08_LOCUS11545</name>
</gene>
<sequence length="97" mass="11430">MMKMKIVRIKLLKNLWQNTETTEKQENDDNETPERVTDQNARKYIAELRCYFMQEGNEGSPLSALDTCADFVQVKSIKKTRQGHVVIIFFFKEKTLK</sequence>
<reference evidence="1" key="1">
    <citation type="submission" date="2020-11" db="EMBL/GenBank/DDBJ databases">
        <authorList>
            <person name="Tran Van P."/>
        </authorList>
    </citation>
    <scope>NUCLEOTIDE SEQUENCE</scope>
</reference>
<dbReference type="AlphaFoldDB" id="A0A7R9K9E5"/>